<feature type="transmembrane region" description="Helical" evidence="8">
    <location>
        <begin position="306"/>
        <end position="326"/>
    </location>
</feature>
<keyword evidence="4 8" id="KW-0812">Transmembrane</keyword>
<comment type="subcellular location">
    <subcellularLocation>
        <location evidence="1">Cell membrane</location>
        <topology evidence="1">Multi-pass membrane protein</topology>
    </subcellularLocation>
</comment>
<protein>
    <submittedName>
        <fullName evidence="9">Undecaprenyl-phosphate N-acetylglucosaminyl 1-phosphate transferase</fullName>
        <ecNumber evidence="9">2.7.8.-</ecNumber>
    </submittedName>
</protein>
<feature type="binding site" evidence="7">
    <location>
        <position position="205"/>
    </location>
    <ligand>
        <name>Mg(2+)</name>
        <dbReference type="ChEBI" id="CHEBI:18420"/>
    </ligand>
</feature>
<feature type="transmembrane region" description="Helical" evidence="8">
    <location>
        <begin position="75"/>
        <end position="93"/>
    </location>
</feature>
<dbReference type="InterPro" id="IPR000715">
    <property type="entry name" value="Glycosyl_transferase_4"/>
</dbReference>
<organism evidence="9 10">
    <name type="scientific">Arthrobacter rhombi</name>
    <dbReference type="NCBI Taxonomy" id="71253"/>
    <lineage>
        <taxon>Bacteria</taxon>
        <taxon>Bacillati</taxon>
        <taxon>Actinomycetota</taxon>
        <taxon>Actinomycetes</taxon>
        <taxon>Micrococcales</taxon>
        <taxon>Micrococcaceae</taxon>
        <taxon>Arthrobacter</taxon>
    </lineage>
</organism>
<evidence type="ECO:0000313" key="10">
    <source>
        <dbReference type="Proteomes" id="UP000195913"/>
    </source>
</evidence>
<dbReference type="GO" id="GO:0016780">
    <property type="term" value="F:phosphotransferase activity, for other substituted phosphate groups"/>
    <property type="evidence" value="ECO:0007669"/>
    <property type="project" value="InterPro"/>
</dbReference>
<feature type="transmembrane region" description="Helical" evidence="8">
    <location>
        <begin position="105"/>
        <end position="122"/>
    </location>
</feature>
<accession>A0A1R4GDJ2</accession>
<evidence type="ECO:0000256" key="6">
    <source>
        <dbReference type="ARBA" id="ARBA00023136"/>
    </source>
</evidence>
<dbReference type="EC" id="2.7.8.-" evidence="9"/>
<feature type="transmembrane region" description="Helical" evidence="8">
    <location>
        <begin position="153"/>
        <end position="171"/>
    </location>
</feature>
<evidence type="ECO:0000256" key="4">
    <source>
        <dbReference type="ARBA" id="ARBA00022692"/>
    </source>
</evidence>
<evidence type="ECO:0000256" key="3">
    <source>
        <dbReference type="ARBA" id="ARBA00022679"/>
    </source>
</evidence>
<keyword evidence="3 9" id="KW-0808">Transferase</keyword>
<dbReference type="GO" id="GO:0005886">
    <property type="term" value="C:plasma membrane"/>
    <property type="evidence" value="ECO:0007669"/>
    <property type="project" value="UniProtKB-SubCell"/>
</dbReference>
<keyword evidence="5 8" id="KW-1133">Transmembrane helix</keyword>
<evidence type="ECO:0000256" key="2">
    <source>
        <dbReference type="ARBA" id="ARBA00022475"/>
    </source>
</evidence>
<dbReference type="RefSeq" id="WP_086998919.1">
    <property type="nucleotide sequence ID" value="NZ_FUHW01000033.1"/>
</dbReference>
<dbReference type="EMBL" id="FUHW01000033">
    <property type="protein sequence ID" value="SJM66203.1"/>
    <property type="molecule type" value="Genomic_DNA"/>
</dbReference>
<dbReference type="GO" id="GO:0009103">
    <property type="term" value="P:lipopolysaccharide biosynthetic process"/>
    <property type="evidence" value="ECO:0007669"/>
    <property type="project" value="TreeGrafter"/>
</dbReference>
<dbReference type="GO" id="GO:0044038">
    <property type="term" value="P:cell wall macromolecule biosynthetic process"/>
    <property type="evidence" value="ECO:0007669"/>
    <property type="project" value="TreeGrafter"/>
</dbReference>
<evidence type="ECO:0000256" key="1">
    <source>
        <dbReference type="ARBA" id="ARBA00004651"/>
    </source>
</evidence>
<keyword evidence="2" id="KW-1003">Cell membrane</keyword>
<evidence type="ECO:0000256" key="8">
    <source>
        <dbReference type="SAM" id="Phobius"/>
    </source>
</evidence>
<keyword evidence="6 8" id="KW-0472">Membrane</keyword>
<feature type="transmembrane region" description="Helical" evidence="8">
    <location>
        <begin position="230"/>
        <end position="251"/>
    </location>
</feature>
<reference evidence="9 10" key="1">
    <citation type="submission" date="2017-02" db="EMBL/GenBank/DDBJ databases">
        <authorList>
            <person name="Peterson S.W."/>
        </authorList>
    </citation>
    <scope>NUCLEOTIDE SEQUENCE [LARGE SCALE GENOMIC DNA]</scope>
    <source>
        <strain evidence="9 10">B Ar 00.02</strain>
    </source>
</reference>
<feature type="transmembrane region" description="Helical" evidence="8">
    <location>
        <begin position="6"/>
        <end position="27"/>
    </location>
</feature>
<feature type="transmembrane region" description="Helical" evidence="8">
    <location>
        <begin position="272"/>
        <end position="300"/>
    </location>
</feature>
<evidence type="ECO:0000256" key="7">
    <source>
        <dbReference type="PIRSR" id="PIRSR600715-1"/>
    </source>
</evidence>
<proteinExistence type="predicted"/>
<evidence type="ECO:0000313" key="9">
    <source>
        <dbReference type="EMBL" id="SJM66203.1"/>
    </source>
</evidence>
<comment type="cofactor">
    <cofactor evidence="7">
        <name>Mg(2+)</name>
        <dbReference type="ChEBI" id="CHEBI:18420"/>
    </cofactor>
</comment>
<sequence length="335" mass="35001">MPGTAIVALIVAFLAGILLPFALIPLLKRLGVIDVPNDRSSHTITAVRGLGLTITVAIMLGFSIIWFTADNPSGGLLPVVAGVALAAAILGWVEDYRGVSVGWRFSLQLIIGALGTTAMVILTGSSWWWILVGALALSAYINVANFMDGINGISGLHGMVVGLFFAGAGAIDHQTWLIAPSLVVAAAFASFLPWNLGRGHVFLGDVGSYLLGGSLAALGAAAFLNGMEAGYLLGPVVIYLADTGYTLLVRIRGGERWYAAHRQHVYQRLTDVGLSHLGSSLMVAVATALCAGGAVLAVLSNGVGQYLWGVFILFVVFLYLSSPAWIGRLRGKVAA</sequence>
<keyword evidence="7" id="KW-0460">Magnesium</keyword>
<feature type="transmembrane region" description="Helical" evidence="8">
    <location>
        <begin position="206"/>
        <end position="224"/>
    </location>
</feature>
<feature type="binding site" evidence="7">
    <location>
        <position position="145"/>
    </location>
    <ligand>
        <name>Mg(2+)</name>
        <dbReference type="ChEBI" id="CHEBI:18420"/>
    </ligand>
</feature>
<dbReference type="PANTHER" id="PTHR22926">
    <property type="entry name" value="PHOSPHO-N-ACETYLMURAMOYL-PENTAPEPTIDE-TRANSFERASE"/>
    <property type="match status" value="1"/>
</dbReference>
<feature type="transmembrane region" description="Helical" evidence="8">
    <location>
        <begin position="177"/>
        <end position="194"/>
    </location>
</feature>
<feature type="transmembrane region" description="Helical" evidence="8">
    <location>
        <begin position="128"/>
        <end position="146"/>
    </location>
</feature>
<dbReference type="GO" id="GO:0046872">
    <property type="term" value="F:metal ion binding"/>
    <property type="evidence" value="ECO:0007669"/>
    <property type="project" value="UniProtKB-KW"/>
</dbReference>
<gene>
    <name evidence="9" type="ORF">FM101_09725</name>
</gene>
<keyword evidence="7" id="KW-0479">Metal-binding</keyword>
<keyword evidence="10" id="KW-1185">Reference proteome</keyword>
<feature type="transmembrane region" description="Helical" evidence="8">
    <location>
        <begin position="47"/>
        <end position="69"/>
    </location>
</feature>
<evidence type="ECO:0000256" key="5">
    <source>
        <dbReference type="ARBA" id="ARBA00022989"/>
    </source>
</evidence>
<dbReference type="Proteomes" id="UP000195913">
    <property type="component" value="Unassembled WGS sequence"/>
</dbReference>
<dbReference type="PANTHER" id="PTHR22926:SF3">
    <property type="entry name" value="UNDECAPRENYL-PHOSPHATE ALPHA-N-ACETYLGLUCOSAMINYL 1-PHOSPHATE TRANSFERASE"/>
    <property type="match status" value="1"/>
</dbReference>
<dbReference type="Pfam" id="PF00953">
    <property type="entry name" value="Glycos_transf_4"/>
    <property type="match status" value="1"/>
</dbReference>
<name>A0A1R4GDJ2_9MICC</name>
<dbReference type="GO" id="GO:0071555">
    <property type="term" value="P:cell wall organization"/>
    <property type="evidence" value="ECO:0007669"/>
    <property type="project" value="TreeGrafter"/>
</dbReference>
<dbReference type="AlphaFoldDB" id="A0A1R4GDJ2"/>